<dbReference type="InterPro" id="IPR011991">
    <property type="entry name" value="ArsR-like_HTH"/>
</dbReference>
<dbReference type="OrthoDB" id="4411089at2"/>
<proteinExistence type="predicted"/>
<dbReference type="CDD" id="cd00090">
    <property type="entry name" value="HTH_ARSR"/>
    <property type="match status" value="1"/>
</dbReference>
<feature type="domain" description="HTH asnC-type" evidence="4">
    <location>
        <begin position="23"/>
        <end position="84"/>
    </location>
</feature>
<dbReference type="InterPro" id="IPR000485">
    <property type="entry name" value="AsnC-type_HTH_dom"/>
</dbReference>
<evidence type="ECO:0000313" key="6">
    <source>
        <dbReference type="Proteomes" id="UP000271573"/>
    </source>
</evidence>
<dbReference type="SUPFAM" id="SSF54909">
    <property type="entry name" value="Dimeric alpha+beta barrel"/>
    <property type="match status" value="1"/>
</dbReference>
<evidence type="ECO:0000256" key="1">
    <source>
        <dbReference type="ARBA" id="ARBA00023015"/>
    </source>
</evidence>
<evidence type="ECO:0000256" key="2">
    <source>
        <dbReference type="ARBA" id="ARBA00023125"/>
    </source>
</evidence>
<organism evidence="5 6">
    <name type="scientific">Nocardioides baekrokdamisoli</name>
    <dbReference type="NCBI Taxonomy" id="1804624"/>
    <lineage>
        <taxon>Bacteria</taxon>
        <taxon>Bacillati</taxon>
        <taxon>Actinomycetota</taxon>
        <taxon>Actinomycetes</taxon>
        <taxon>Propionibacteriales</taxon>
        <taxon>Nocardioidaceae</taxon>
        <taxon>Nocardioides</taxon>
    </lineage>
</organism>
<dbReference type="SMART" id="SM00344">
    <property type="entry name" value="HTH_ASNC"/>
    <property type="match status" value="1"/>
</dbReference>
<dbReference type="SUPFAM" id="SSF46785">
    <property type="entry name" value="Winged helix' DNA-binding domain"/>
    <property type="match status" value="1"/>
</dbReference>
<dbReference type="GO" id="GO:0043565">
    <property type="term" value="F:sequence-specific DNA binding"/>
    <property type="evidence" value="ECO:0007669"/>
    <property type="project" value="InterPro"/>
</dbReference>
<protein>
    <submittedName>
        <fullName evidence="5">Putative transcriptional regulator, AsnC family protein</fullName>
    </submittedName>
</protein>
<dbReference type="EMBL" id="AP019307">
    <property type="protein sequence ID" value="BBH17253.1"/>
    <property type="molecule type" value="Genomic_DNA"/>
</dbReference>
<dbReference type="InterPro" id="IPR036388">
    <property type="entry name" value="WH-like_DNA-bd_sf"/>
</dbReference>
<sequence>MVTVSSVQGFAVGDQPKDLRLDLDEIDIRLLRQLAEHARTPNNALADAAGVAPSTAHARLRALQDNGVIRGFHADIDPARVGRSLQAMICVRMQGHARAKLSAYLRGFAKLPGVLNVYLLGGAHDFFIHVAVPDTEALNDFVIEHLSANPDVALTETNLIFQHGHAPAFH</sequence>
<dbReference type="PROSITE" id="PS50956">
    <property type="entry name" value="HTH_ASNC_2"/>
    <property type="match status" value="1"/>
</dbReference>
<evidence type="ECO:0000259" key="4">
    <source>
        <dbReference type="PROSITE" id="PS50956"/>
    </source>
</evidence>
<dbReference type="InterPro" id="IPR019888">
    <property type="entry name" value="Tscrpt_reg_AsnC-like"/>
</dbReference>
<dbReference type="InterPro" id="IPR011008">
    <property type="entry name" value="Dimeric_a/b-barrel"/>
</dbReference>
<dbReference type="Pfam" id="PF13412">
    <property type="entry name" value="HTH_24"/>
    <property type="match status" value="1"/>
</dbReference>
<dbReference type="KEGG" id="nbe:Back2_15400"/>
<gene>
    <name evidence="5" type="ORF">Back2_15400</name>
</gene>
<dbReference type="InterPro" id="IPR036390">
    <property type="entry name" value="WH_DNA-bd_sf"/>
</dbReference>
<evidence type="ECO:0000313" key="5">
    <source>
        <dbReference type="EMBL" id="BBH17253.1"/>
    </source>
</evidence>
<dbReference type="RefSeq" id="WP_125568283.1">
    <property type="nucleotide sequence ID" value="NZ_AP019307.1"/>
</dbReference>
<reference evidence="5 6" key="1">
    <citation type="submission" date="2018-11" db="EMBL/GenBank/DDBJ databases">
        <title>Complete genome sequence of Nocardioides baekrokdamisoli strain KCTC 39748.</title>
        <authorList>
            <person name="Kang S.W."/>
            <person name="Lee K.C."/>
            <person name="Kim K.K."/>
            <person name="Kim J.S."/>
            <person name="Kim D.S."/>
            <person name="Ko S.H."/>
            <person name="Yang S.H."/>
            <person name="Shin Y.K."/>
            <person name="Lee J.S."/>
        </authorList>
    </citation>
    <scope>NUCLEOTIDE SEQUENCE [LARGE SCALE GENOMIC DNA]</scope>
    <source>
        <strain evidence="5 6">KCTC 39748</strain>
    </source>
</reference>
<keyword evidence="6" id="KW-1185">Reference proteome</keyword>
<keyword evidence="2" id="KW-0238">DNA-binding</keyword>
<dbReference type="Gene3D" id="1.10.10.10">
    <property type="entry name" value="Winged helix-like DNA-binding domain superfamily/Winged helix DNA-binding domain"/>
    <property type="match status" value="1"/>
</dbReference>
<evidence type="ECO:0000256" key="3">
    <source>
        <dbReference type="ARBA" id="ARBA00023163"/>
    </source>
</evidence>
<keyword evidence="3" id="KW-0804">Transcription</keyword>
<accession>A0A3G9IXV9</accession>
<dbReference type="PANTHER" id="PTHR30154">
    <property type="entry name" value="LEUCINE-RESPONSIVE REGULATORY PROTEIN"/>
    <property type="match status" value="1"/>
</dbReference>
<dbReference type="Gene3D" id="3.30.70.920">
    <property type="match status" value="1"/>
</dbReference>
<dbReference type="Pfam" id="PF01037">
    <property type="entry name" value="AsnC_trans_reg"/>
    <property type="match status" value="1"/>
</dbReference>
<name>A0A3G9IXV9_9ACTN</name>
<dbReference type="GO" id="GO:0005829">
    <property type="term" value="C:cytosol"/>
    <property type="evidence" value="ECO:0007669"/>
    <property type="project" value="TreeGrafter"/>
</dbReference>
<dbReference type="GO" id="GO:0043200">
    <property type="term" value="P:response to amino acid"/>
    <property type="evidence" value="ECO:0007669"/>
    <property type="project" value="TreeGrafter"/>
</dbReference>
<dbReference type="PRINTS" id="PR00033">
    <property type="entry name" value="HTHASNC"/>
</dbReference>
<dbReference type="AlphaFoldDB" id="A0A3G9IXV9"/>
<dbReference type="Proteomes" id="UP000271573">
    <property type="component" value="Chromosome"/>
</dbReference>
<dbReference type="InterPro" id="IPR019887">
    <property type="entry name" value="Tscrpt_reg_AsnC/Lrp_C"/>
</dbReference>
<keyword evidence="1" id="KW-0805">Transcription regulation</keyword>
<dbReference type="PANTHER" id="PTHR30154:SF54">
    <property type="entry name" value="POSSIBLE TRANSCRIPTIONAL REGULATORY PROTEIN (PROBABLY LRP_ASNC-FAMILY)"/>
    <property type="match status" value="1"/>
</dbReference>